<evidence type="ECO:0000259" key="3">
    <source>
        <dbReference type="Pfam" id="PF13847"/>
    </source>
</evidence>
<evidence type="ECO:0000313" key="5">
    <source>
        <dbReference type="EMBL" id="CAI3609775.1"/>
    </source>
</evidence>
<dbReference type="GO" id="GO:0032259">
    <property type="term" value="P:methylation"/>
    <property type="evidence" value="ECO:0007669"/>
    <property type="project" value="UniProtKB-KW"/>
</dbReference>
<dbReference type="PANTHER" id="PTHR43460:SF1">
    <property type="entry name" value="METHYLTRANSFERASE TYPE 11 DOMAIN-CONTAINING PROTEIN"/>
    <property type="match status" value="1"/>
</dbReference>
<keyword evidence="6" id="KW-0808">Transferase</keyword>
<evidence type="ECO:0000259" key="4">
    <source>
        <dbReference type="Pfam" id="PF21302"/>
    </source>
</evidence>
<gene>
    <name evidence="5" type="ORF">CNEO2_360035</name>
    <name evidence="6" type="ORF">CQ394_04455</name>
</gene>
<keyword evidence="1" id="KW-0862">Zinc</keyword>
<reference evidence="5" key="2">
    <citation type="submission" date="2022-10" db="EMBL/GenBank/DDBJ databases">
        <authorList>
            <person name="Aires J."/>
            <person name="Mesa V."/>
        </authorList>
    </citation>
    <scope>NUCLEOTIDE SEQUENCE</scope>
    <source>
        <strain evidence="5">Clostridium neonatale JD116</strain>
    </source>
</reference>
<proteinExistence type="predicted"/>
<dbReference type="GO" id="GO:0046872">
    <property type="term" value="F:metal ion binding"/>
    <property type="evidence" value="ECO:0007669"/>
    <property type="project" value="UniProtKB-KW"/>
</dbReference>
<comment type="caution">
    <text evidence="6">The sequence shown here is derived from an EMBL/GenBank/DDBJ whole genome shotgun (WGS) entry which is preliminary data.</text>
</comment>
<dbReference type="EMBL" id="PDCJ01000001">
    <property type="protein sequence ID" value="PEG30981.1"/>
    <property type="molecule type" value="Genomic_DNA"/>
</dbReference>
<feature type="binding site" evidence="2">
    <location>
        <position position="74"/>
    </location>
    <ligand>
        <name>S-adenosyl-L-methionine</name>
        <dbReference type="ChEBI" id="CHEBI:59789"/>
    </ligand>
</feature>
<sequence length="282" mass="32982">MNNNNMILICPICKDKLTKCMEKKVYTCKNNHSYDIAKQGYVNLIISNQKRSKNPGDSKEMVLARVDFLNRGFYKTICNKINEVIYEYLKDIKEKINILDVGCGEAYYLSQLKSYMDKKDVEGNYYGMDVSKEAVKYAAKLYKDCIFAVGNNYHIPVENDSVDCVLSVFSPIDIDEINRVLKKNGIFIRVLPRTNHLIELRKIIYNEVNLNEKVYIADENKDEYLREENISFNMELNKEEIQSLLKMTPHYWKSTPENKTKLEEIDSLNITVDMRIGIFKKK</sequence>
<dbReference type="AlphaFoldDB" id="A0A2A7MI41"/>
<evidence type="ECO:0000256" key="2">
    <source>
        <dbReference type="PIRSR" id="PIRSR018249-2"/>
    </source>
</evidence>
<organism evidence="6 7">
    <name type="scientific">Clostridium neonatale</name>
    <dbReference type="NCBI Taxonomy" id="137838"/>
    <lineage>
        <taxon>Bacteria</taxon>
        <taxon>Bacillati</taxon>
        <taxon>Bacillota</taxon>
        <taxon>Clostridia</taxon>
        <taxon>Eubacteriales</taxon>
        <taxon>Clostridiaceae</taxon>
        <taxon>Clostridium</taxon>
    </lineage>
</organism>
<dbReference type="SUPFAM" id="SSF53335">
    <property type="entry name" value="S-adenosyl-L-methionine-dependent methyltransferases"/>
    <property type="match status" value="1"/>
</dbReference>
<dbReference type="GO" id="GO:0008168">
    <property type="term" value="F:methyltransferase activity"/>
    <property type="evidence" value="ECO:0007669"/>
    <property type="project" value="UniProtKB-KW"/>
</dbReference>
<evidence type="ECO:0000313" key="7">
    <source>
        <dbReference type="Proteomes" id="UP000220840"/>
    </source>
</evidence>
<feature type="domain" description="23S rRNA (guanine(745)-N(1))-methyltransferase N-terminal" evidence="4">
    <location>
        <begin position="9"/>
        <end position="53"/>
    </location>
</feature>
<feature type="binding site" evidence="1">
    <location>
        <position position="20"/>
    </location>
    <ligand>
        <name>Zn(2+)</name>
        <dbReference type="ChEBI" id="CHEBI:29105"/>
    </ligand>
</feature>
<dbReference type="CDD" id="cd02440">
    <property type="entry name" value="AdoMet_MTases"/>
    <property type="match status" value="1"/>
</dbReference>
<dbReference type="InterPro" id="IPR029063">
    <property type="entry name" value="SAM-dependent_MTases_sf"/>
</dbReference>
<keyword evidence="1" id="KW-0479">Metal-binding</keyword>
<dbReference type="InterPro" id="IPR025714">
    <property type="entry name" value="Methyltranfer_dom"/>
</dbReference>
<keyword evidence="7" id="KW-1185">Reference proteome</keyword>
<feature type="binding site" evidence="1">
    <location>
        <position position="28"/>
    </location>
    <ligand>
        <name>Zn(2+)</name>
        <dbReference type="ChEBI" id="CHEBI:29105"/>
    </ligand>
</feature>
<dbReference type="Gene3D" id="3.40.50.150">
    <property type="entry name" value="Vaccinia Virus protein VP39"/>
    <property type="match status" value="1"/>
</dbReference>
<keyword evidence="6" id="KW-0489">Methyltransferase</keyword>
<dbReference type="Proteomes" id="UP000220840">
    <property type="component" value="Unassembled WGS sequence"/>
</dbReference>
<feature type="domain" description="Methyltransferase" evidence="3">
    <location>
        <begin position="93"/>
        <end position="222"/>
    </location>
</feature>
<keyword evidence="2" id="KW-0949">S-adenosyl-L-methionine</keyword>
<dbReference type="PIRSF" id="PIRSF018249">
    <property type="entry name" value="MyrA_prd"/>
    <property type="match status" value="1"/>
</dbReference>
<feature type="binding site" evidence="1">
    <location>
        <position position="32"/>
    </location>
    <ligand>
        <name>Zn(2+)</name>
        <dbReference type="ChEBI" id="CHEBI:29105"/>
    </ligand>
</feature>
<dbReference type="Pfam" id="PF21302">
    <property type="entry name" value="Zn_ribbon_RlmA"/>
    <property type="match status" value="1"/>
</dbReference>
<dbReference type="RefSeq" id="WP_058295145.1">
    <property type="nucleotide sequence ID" value="NZ_CAKJVD010000020.1"/>
</dbReference>
<dbReference type="InterPro" id="IPR048647">
    <property type="entry name" value="RlmA_N"/>
</dbReference>
<accession>A0A2A7MI41</accession>
<evidence type="ECO:0000256" key="1">
    <source>
        <dbReference type="PIRSR" id="PIRSR018249-1"/>
    </source>
</evidence>
<dbReference type="Pfam" id="PF13847">
    <property type="entry name" value="Methyltransf_31"/>
    <property type="match status" value="1"/>
</dbReference>
<dbReference type="OrthoDB" id="5522265at2"/>
<dbReference type="STRING" id="137838.GCA_001458595_02356"/>
<dbReference type="InterPro" id="IPR052939">
    <property type="entry name" value="23S_rRNA_MeTrnsfrase_RlmA"/>
</dbReference>
<dbReference type="EMBL" id="CAMTCP010000233">
    <property type="protein sequence ID" value="CAI3609775.1"/>
    <property type="molecule type" value="Genomic_DNA"/>
</dbReference>
<dbReference type="PANTHER" id="PTHR43460">
    <property type="entry name" value="METHYLTRANSFERASE"/>
    <property type="match status" value="1"/>
</dbReference>
<dbReference type="InterPro" id="IPR016718">
    <property type="entry name" value="rRNA_m1G-MeTrfase_A_prd"/>
</dbReference>
<dbReference type="Proteomes" id="UP001189143">
    <property type="component" value="Unassembled WGS sequence"/>
</dbReference>
<protein>
    <submittedName>
        <fullName evidence="6">Methyltransferase domain-containing protein</fullName>
    </submittedName>
    <submittedName>
        <fullName evidence="5">rRNA methyltransferase</fullName>
    </submittedName>
</protein>
<evidence type="ECO:0000313" key="6">
    <source>
        <dbReference type="EMBL" id="PEG30981.1"/>
    </source>
</evidence>
<dbReference type="GeneID" id="68877621"/>
<name>A0A2A7MI41_9CLOT</name>
<reference evidence="6 7" key="1">
    <citation type="submission" date="2017-10" db="EMBL/GenBank/DDBJ databases">
        <title>Effective Description of Clostridium neonatale sp. nov. linked to necrotizing enterocolitis in neonates and a clarification of species assignable to the genus Clostridium (Prazmowski 1880) emend. Lawson and Rainey 2016.</title>
        <authorList>
            <person name="Bernard K."/>
            <person name="Burdz T."/>
            <person name="Wiebe D."/>
            <person name="Balcewich B."/>
            <person name="Alfa M."/>
            <person name="Bernier A.-M."/>
        </authorList>
    </citation>
    <scope>NUCLEOTIDE SEQUENCE [LARGE SCALE GENOMIC DNA]</scope>
    <source>
        <strain evidence="6 7">LCDC99A005</strain>
    </source>
</reference>
<feature type="binding site" evidence="2">
    <location>
        <position position="196"/>
    </location>
    <ligand>
        <name>S-adenosyl-L-methionine</name>
        <dbReference type="ChEBI" id="CHEBI:59789"/>
    </ligand>
</feature>